<dbReference type="EMBL" id="CAJVQA010002883">
    <property type="protein sequence ID" value="CAG8560019.1"/>
    <property type="molecule type" value="Genomic_DNA"/>
</dbReference>
<accession>A0A9N9BBD8</accession>
<keyword evidence="1" id="KW-0175">Coiled coil</keyword>
<keyword evidence="3" id="KW-1185">Reference proteome</keyword>
<gene>
    <name evidence="2" type="ORF">CPELLU_LOCUS5155</name>
</gene>
<organism evidence="2 3">
    <name type="scientific">Cetraspora pellucida</name>
    <dbReference type="NCBI Taxonomy" id="1433469"/>
    <lineage>
        <taxon>Eukaryota</taxon>
        <taxon>Fungi</taxon>
        <taxon>Fungi incertae sedis</taxon>
        <taxon>Mucoromycota</taxon>
        <taxon>Glomeromycotina</taxon>
        <taxon>Glomeromycetes</taxon>
        <taxon>Diversisporales</taxon>
        <taxon>Gigasporaceae</taxon>
        <taxon>Cetraspora</taxon>
    </lineage>
</organism>
<evidence type="ECO:0000313" key="2">
    <source>
        <dbReference type="EMBL" id="CAG8560019.1"/>
    </source>
</evidence>
<dbReference type="GO" id="GO:0031023">
    <property type="term" value="P:microtubule organizing center organization"/>
    <property type="evidence" value="ECO:0007669"/>
    <property type="project" value="TreeGrafter"/>
</dbReference>
<evidence type="ECO:0000256" key="1">
    <source>
        <dbReference type="SAM" id="Coils"/>
    </source>
</evidence>
<feature type="coiled-coil region" evidence="1">
    <location>
        <begin position="67"/>
        <end position="132"/>
    </location>
</feature>
<dbReference type="AlphaFoldDB" id="A0A9N9BBD8"/>
<protein>
    <submittedName>
        <fullName evidence="2">9661_t:CDS:1</fullName>
    </submittedName>
</protein>
<dbReference type="GO" id="GO:0072686">
    <property type="term" value="C:mitotic spindle"/>
    <property type="evidence" value="ECO:0007669"/>
    <property type="project" value="TreeGrafter"/>
</dbReference>
<dbReference type="Proteomes" id="UP000789759">
    <property type="component" value="Unassembled WGS sequence"/>
</dbReference>
<proteinExistence type="predicted"/>
<dbReference type="PANTHER" id="PTHR19378">
    <property type="entry name" value="GOLGIN- RELATED"/>
    <property type="match status" value="1"/>
</dbReference>
<name>A0A9N9BBD8_9GLOM</name>
<dbReference type="GO" id="GO:0005815">
    <property type="term" value="C:microtubule organizing center"/>
    <property type="evidence" value="ECO:0007669"/>
    <property type="project" value="TreeGrafter"/>
</dbReference>
<feature type="non-terminal residue" evidence="2">
    <location>
        <position position="492"/>
    </location>
</feature>
<dbReference type="GO" id="GO:0051225">
    <property type="term" value="P:spindle assembly"/>
    <property type="evidence" value="ECO:0007669"/>
    <property type="project" value="InterPro"/>
</dbReference>
<evidence type="ECO:0000313" key="3">
    <source>
        <dbReference type="Proteomes" id="UP000789759"/>
    </source>
</evidence>
<dbReference type="InterPro" id="IPR026206">
    <property type="entry name" value="HAUS3"/>
</dbReference>
<dbReference type="OrthoDB" id="2159690at2759"/>
<dbReference type="GO" id="GO:0070652">
    <property type="term" value="C:HAUS complex"/>
    <property type="evidence" value="ECO:0007669"/>
    <property type="project" value="InterPro"/>
</dbReference>
<dbReference type="PANTHER" id="PTHR19378:SF0">
    <property type="entry name" value="HAUS AUGMIN-LIKE COMPLEX SUBUNIT 3"/>
    <property type="match status" value="1"/>
</dbReference>
<comment type="caution">
    <text evidence="2">The sequence shown here is derived from an EMBL/GenBank/DDBJ whole genome shotgun (WGS) entry which is preliminary data.</text>
</comment>
<reference evidence="2" key="1">
    <citation type="submission" date="2021-06" db="EMBL/GenBank/DDBJ databases">
        <authorList>
            <person name="Kallberg Y."/>
            <person name="Tangrot J."/>
            <person name="Rosling A."/>
        </authorList>
    </citation>
    <scope>NUCLEOTIDE SEQUENCE</scope>
    <source>
        <strain evidence="2">FL966</strain>
    </source>
</reference>
<sequence length="492" mass="57093">MYSTTSLTASGLHSATAFINFLSKLKYPNVSALQPEQILWAFENKETRYLLNWLCETIDEKNLIGNNEGGLKEYESLENEIDILRKRHDRVSNHRDQLKITLEDLESQLADLKRINRNLDGRSKEVDSLIQQESIKLDVETNALFVTLSEVLSERDTREGSGKAKTFIFQCTNDIQDIVNIDQAFTHELQQFRENLLPQNIDGIFDLRTLYDEIKRLKSLCPKTELKYIEAITRREYMTTYLRTLENDTLGLDSFIPDFNNLESKRDQYISDSTILNQEVKSVLTSRIGEYLKDLTVLQIENPLLLANYSIQLKYQKSLIDRFNLVNDILLSQYSRTQFISKTLNLESDDQKAVYRLLSDVTKKLEHRRDCVTAQKTLMSVPDFVEPNIEKTVVGSGDHLLLSINRLMDLEMLKMRRSLRYSGEQSSPFITYESLKEKIAEVDQTRNNLFSRVNEELVVQQEFSNSCRGIEQILTSILYKDSKTLDLLFAPR</sequence>